<evidence type="ECO:0000313" key="3">
    <source>
        <dbReference type="Proteomes" id="UP000273083"/>
    </source>
</evidence>
<dbReference type="Proteomes" id="UP000273083">
    <property type="component" value="Unassembled WGS sequence"/>
</dbReference>
<gene>
    <name evidence="2" type="ORF">EDD66_101147</name>
</gene>
<comment type="caution">
    <text evidence="2">The sequence shown here is derived from an EMBL/GenBank/DDBJ whole genome shotgun (WGS) entry which is preliminary data.</text>
</comment>
<dbReference type="PANTHER" id="PTHR41786">
    <property type="entry name" value="MOTILITY ACCESSORY FACTOR MAF"/>
    <property type="match status" value="1"/>
</dbReference>
<dbReference type="Pfam" id="PF01973">
    <property type="entry name" value="MptE-like"/>
    <property type="match status" value="1"/>
</dbReference>
<dbReference type="InterPro" id="IPR002826">
    <property type="entry name" value="MptE-like"/>
</dbReference>
<proteinExistence type="predicted"/>
<accession>A0A3N1XY69</accession>
<reference evidence="2 3" key="1">
    <citation type="submission" date="2018-11" db="EMBL/GenBank/DDBJ databases">
        <title>Genomic Encyclopedia of Type Strains, Phase IV (KMG-IV): sequencing the most valuable type-strain genomes for metagenomic binning, comparative biology and taxonomic classification.</title>
        <authorList>
            <person name="Goeker M."/>
        </authorList>
    </citation>
    <scope>NUCLEOTIDE SEQUENCE [LARGE SCALE GENOMIC DNA]</scope>
    <source>
        <strain evidence="2 3">DSM 26537</strain>
    </source>
</reference>
<evidence type="ECO:0000259" key="1">
    <source>
        <dbReference type="Pfam" id="PF01973"/>
    </source>
</evidence>
<dbReference type="EMBL" id="RJVG01000001">
    <property type="protein sequence ID" value="ROR31530.1"/>
    <property type="molecule type" value="Genomic_DNA"/>
</dbReference>
<feature type="domain" description="6-hydroxymethylpterin diphosphokinase MptE-like" evidence="1">
    <location>
        <begin position="315"/>
        <end position="482"/>
    </location>
</feature>
<keyword evidence="3" id="KW-1185">Reference proteome</keyword>
<dbReference type="RefSeq" id="WP_123607628.1">
    <property type="nucleotide sequence ID" value="NZ_RJVG01000001.1"/>
</dbReference>
<organism evidence="2 3">
    <name type="scientific">Mobilisporobacter senegalensis</name>
    <dbReference type="NCBI Taxonomy" id="1329262"/>
    <lineage>
        <taxon>Bacteria</taxon>
        <taxon>Bacillati</taxon>
        <taxon>Bacillota</taxon>
        <taxon>Clostridia</taxon>
        <taxon>Lachnospirales</taxon>
        <taxon>Lachnospiraceae</taxon>
        <taxon>Mobilisporobacter</taxon>
    </lineage>
</organism>
<dbReference type="AlphaFoldDB" id="A0A3N1XY69"/>
<dbReference type="PANTHER" id="PTHR41786:SF1">
    <property type="entry name" value="6-HYDROXYMETHYLPTERIN DIPHOSPHOKINASE MPTE-LIKE DOMAIN-CONTAINING PROTEIN"/>
    <property type="match status" value="1"/>
</dbReference>
<dbReference type="OrthoDB" id="5291305at2"/>
<evidence type="ECO:0000313" key="2">
    <source>
        <dbReference type="EMBL" id="ROR31530.1"/>
    </source>
</evidence>
<name>A0A3N1XY69_9FIRM</name>
<sequence>MLENIREIFIKNIKLLGYTDKTITYLRLQNFYQALIYSTKSIETILEVIENILNNEIYFNDGINIVDAVNINQMLGDLLEAQENRDYILLADLYEMQLNPFVLSLQEMIISKETFTLDQSLYKKNIELILKKDFQLGEKLKKLDSPLTLLEEGYSVEYTSCGLMTLALFDNGKKYYLHSNGQILHEAGMLAREWFSNNISRYTVYGLGLGHHIIELMELDDSINITVYESDINVILLACAFVDLRQMISSDRVNLIYDPSFEKLSTCIKDLDAENRYIIHYPSLRNIKNINIREQLEDYFISYSSVNNQLHKLNNNFKKNIKIYDGYIESLKEMFKGKDLYIIAAGPSLDKNYKELKNLGKDVIILATGTVLKKLLSVGITPHYVIIIDANDGVYTQIKDINTKNIPLLYLSTVYYKIPEDYLGEKYLICQEGYKKAEEFASEHNYHLYQTGGSVSTTALDLGIQFECKRIIFLGLDLAYTNNQDHASGTASFNTVESNDLRQVEDIYGNMVGTSKNLDIYRKWIERRIKEVKNIEFIDATEGGAKIKGMKIKKLSECL</sequence>
<protein>
    <submittedName>
        <fullName evidence="2">Uncharacterized protein DUF115</fullName>
    </submittedName>
</protein>